<feature type="domain" description="GAF" evidence="1">
    <location>
        <begin position="3"/>
        <end position="122"/>
    </location>
</feature>
<accession>A0A382BJ78</accession>
<dbReference type="InterPro" id="IPR003018">
    <property type="entry name" value="GAF"/>
</dbReference>
<gene>
    <name evidence="2" type="ORF">METZ01_LOCUS166435</name>
</gene>
<dbReference type="InterPro" id="IPR029016">
    <property type="entry name" value="GAF-like_dom_sf"/>
</dbReference>
<dbReference type="EMBL" id="UINC01029962">
    <property type="protein sequence ID" value="SVB13581.1"/>
    <property type="molecule type" value="Genomic_DNA"/>
</dbReference>
<evidence type="ECO:0000313" key="2">
    <source>
        <dbReference type="EMBL" id="SVB13581.1"/>
    </source>
</evidence>
<sequence>MAIVCSILKSEFKEWIFCGFYRVSSHNLLEIGPYQSDVIPCGHISFDRGVCGAAAKTEKTIIVGNVMNYQNYISCDNKTLSEIVIPVMKNNQLIGVLDVDGDQFDQYDHIDQKYLEKIANLI</sequence>
<dbReference type="SUPFAM" id="SSF55781">
    <property type="entry name" value="GAF domain-like"/>
    <property type="match status" value="1"/>
</dbReference>
<dbReference type="Pfam" id="PF13185">
    <property type="entry name" value="GAF_2"/>
    <property type="match status" value="1"/>
</dbReference>
<evidence type="ECO:0000259" key="1">
    <source>
        <dbReference type="Pfam" id="PF13185"/>
    </source>
</evidence>
<dbReference type="Gene3D" id="3.30.450.40">
    <property type="match status" value="1"/>
</dbReference>
<proteinExistence type="predicted"/>
<reference evidence="2" key="1">
    <citation type="submission" date="2018-05" db="EMBL/GenBank/DDBJ databases">
        <authorList>
            <person name="Lanie J.A."/>
            <person name="Ng W.-L."/>
            <person name="Kazmierczak K.M."/>
            <person name="Andrzejewski T.M."/>
            <person name="Davidsen T.M."/>
            <person name="Wayne K.J."/>
            <person name="Tettelin H."/>
            <person name="Glass J.I."/>
            <person name="Rusch D."/>
            <person name="Podicherti R."/>
            <person name="Tsui H.-C.T."/>
            <person name="Winkler M.E."/>
        </authorList>
    </citation>
    <scope>NUCLEOTIDE SEQUENCE</scope>
</reference>
<organism evidence="2">
    <name type="scientific">marine metagenome</name>
    <dbReference type="NCBI Taxonomy" id="408172"/>
    <lineage>
        <taxon>unclassified sequences</taxon>
        <taxon>metagenomes</taxon>
        <taxon>ecological metagenomes</taxon>
    </lineage>
</organism>
<name>A0A382BJ78_9ZZZZ</name>
<protein>
    <recommendedName>
        <fullName evidence="1">GAF domain-containing protein</fullName>
    </recommendedName>
</protein>
<dbReference type="AlphaFoldDB" id="A0A382BJ78"/>